<name>A0ABY7DCH2_MYAAR</name>
<proteinExistence type="predicted"/>
<keyword evidence="3" id="KW-1185">Reference proteome</keyword>
<evidence type="ECO:0000256" key="1">
    <source>
        <dbReference type="SAM" id="MobiDB-lite"/>
    </source>
</evidence>
<evidence type="ECO:0000313" key="3">
    <source>
        <dbReference type="Proteomes" id="UP001164746"/>
    </source>
</evidence>
<sequence length="78" mass="8973">MQVFGGPVLLWRKYLLCLIQSLGTLVFLDDYHAKKDRSPEFYGPSQPSWYSQGTASPSTVYSDNEQLYDTDTSRKPDY</sequence>
<protein>
    <submittedName>
        <fullName evidence="2">Uncharacterized protein</fullName>
    </submittedName>
</protein>
<gene>
    <name evidence="2" type="ORF">MAR_006881</name>
</gene>
<reference evidence="2" key="1">
    <citation type="submission" date="2022-11" db="EMBL/GenBank/DDBJ databases">
        <title>Centuries of genome instability and evolution in soft-shell clam transmissible cancer (bioRxiv).</title>
        <authorList>
            <person name="Hart S.F.M."/>
            <person name="Yonemitsu M.A."/>
            <person name="Giersch R.M."/>
            <person name="Beal B.F."/>
            <person name="Arriagada G."/>
            <person name="Davis B.W."/>
            <person name="Ostrander E.A."/>
            <person name="Goff S.P."/>
            <person name="Metzger M.J."/>
        </authorList>
    </citation>
    <scope>NUCLEOTIDE SEQUENCE</scope>
    <source>
        <strain evidence="2">MELC-2E11</strain>
        <tissue evidence="2">Siphon/mantle</tissue>
    </source>
</reference>
<accession>A0ABY7DCH2</accession>
<organism evidence="2 3">
    <name type="scientific">Mya arenaria</name>
    <name type="common">Soft-shell clam</name>
    <dbReference type="NCBI Taxonomy" id="6604"/>
    <lineage>
        <taxon>Eukaryota</taxon>
        <taxon>Metazoa</taxon>
        <taxon>Spiralia</taxon>
        <taxon>Lophotrochozoa</taxon>
        <taxon>Mollusca</taxon>
        <taxon>Bivalvia</taxon>
        <taxon>Autobranchia</taxon>
        <taxon>Heteroconchia</taxon>
        <taxon>Euheterodonta</taxon>
        <taxon>Imparidentia</taxon>
        <taxon>Neoheterodontei</taxon>
        <taxon>Myida</taxon>
        <taxon>Myoidea</taxon>
        <taxon>Myidae</taxon>
        <taxon>Mya</taxon>
    </lineage>
</organism>
<dbReference type="Proteomes" id="UP001164746">
    <property type="component" value="Chromosome 1"/>
</dbReference>
<evidence type="ECO:0000313" key="2">
    <source>
        <dbReference type="EMBL" id="WAQ94410.1"/>
    </source>
</evidence>
<feature type="region of interest" description="Disordered" evidence="1">
    <location>
        <begin position="38"/>
        <end position="78"/>
    </location>
</feature>
<feature type="compositionally biased region" description="Polar residues" evidence="1">
    <location>
        <begin position="45"/>
        <end position="70"/>
    </location>
</feature>
<dbReference type="EMBL" id="CP111012">
    <property type="protein sequence ID" value="WAQ94410.1"/>
    <property type="molecule type" value="Genomic_DNA"/>
</dbReference>